<feature type="region of interest" description="Disordered" evidence="1">
    <location>
        <begin position="1"/>
        <end position="23"/>
    </location>
</feature>
<dbReference type="EMBL" id="JBHSOF010000007">
    <property type="protein sequence ID" value="MFC5663035.1"/>
    <property type="molecule type" value="Genomic_DNA"/>
</dbReference>
<comment type="caution">
    <text evidence="2">The sequence shown here is derived from an EMBL/GenBank/DDBJ whole genome shotgun (WGS) entry which is preliminary data.</text>
</comment>
<name>A0ABW0WZU1_9ACTN</name>
<accession>A0ABW0WZU1</accession>
<dbReference type="RefSeq" id="WP_380224675.1">
    <property type="nucleotide sequence ID" value="NZ_JBHSOF010000007.1"/>
</dbReference>
<feature type="region of interest" description="Disordered" evidence="1">
    <location>
        <begin position="134"/>
        <end position="158"/>
    </location>
</feature>
<reference evidence="3" key="1">
    <citation type="journal article" date="2019" name="Int. J. Syst. Evol. Microbiol.">
        <title>The Global Catalogue of Microorganisms (GCM) 10K type strain sequencing project: providing services to taxonomists for standard genome sequencing and annotation.</title>
        <authorList>
            <consortium name="The Broad Institute Genomics Platform"/>
            <consortium name="The Broad Institute Genome Sequencing Center for Infectious Disease"/>
            <person name="Wu L."/>
            <person name="Ma J."/>
        </authorList>
    </citation>
    <scope>NUCLEOTIDE SEQUENCE [LARGE SCALE GENOMIC DNA]</scope>
    <source>
        <strain evidence="3">CGMCC 4.1437</strain>
    </source>
</reference>
<organism evidence="2 3">
    <name type="scientific">Kitasatospora misakiensis</name>
    <dbReference type="NCBI Taxonomy" id="67330"/>
    <lineage>
        <taxon>Bacteria</taxon>
        <taxon>Bacillati</taxon>
        <taxon>Actinomycetota</taxon>
        <taxon>Actinomycetes</taxon>
        <taxon>Kitasatosporales</taxon>
        <taxon>Streptomycetaceae</taxon>
        <taxon>Kitasatospora</taxon>
    </lineage>
</organism>
<keyword evidence="3" id="KW-1185">Reference proteome</keyword>
<dbReference type="Proteomes" id="UP001595975">
    <property type="component" value="Unassembled WGS sequence"/>
</dbReference>
<evidence type="ECO:0000256" key="1">
    <source>
        <dbReference type="SAM" id="MobiDB-lite"/>
    </source>
</evidence>
<evidence type="ECO:0000313" key="3">
    <source>
        <dbReference type="Proteomes" id="UP001595975"/>
    </source>
</evidence>
<protein>
    <submittedName>
        <fullName evidence="2">Uncharacterized protein</fullName>
    </submittedName>
</protein>
<evidence type="ECO:0000313" key="2">
    <source>
        <dbReference type="EMBL" id="MFC5663035.1"/>
    </source>
</evidence>
<proteinExistence type="predicted"/>
<gene>
    <name evidence="2" type="ORF">ACFP3U_08570</name>
</gene>
<sequence>MVLDPHSAQDGRPGGPSDSQQSALVEAVASLEAAVTGLAADPDGGERFDAALRRLGGQLGPADDEESAAVGPRLAALLLDTPVFPRAHLAMMVGACVERGADPVACADGVLAGLREALSGALLLIDRWAETGGGGEGAAGDAGDALPDPDEDDPGRAHARIAEPGRMDGWHAHRAVAGWWTLGLWQRASFAVCSHAAVRRAARGSGVSAVLAELVDRYRERSERHDLKGLRYLLATLDDEPLLVLHRPTGTGYLLRMDGLTDNFQLHTLLIEELVGGGHLPGTRPDPEVVALSRTRWLDGRRFIATGAFNLVAPDGRWIWNEGMPEDIPVVDGVRTLILDPQPYERSWAAGRFVEQVPGDLRLERVLEPAEAAARLAAAAPALPFDQAVR</sequence>